<comment type="caution">
    <text evidence="1">The sequence shown here is derived from an EMBL/GenBank/DDBJ whole genome shotgun (WGS) entry which is preliminary data.</text>
</comment>
<sequence length="99" mass="11548">MLPLTQTEVEKLLYTEHNLTRPATQDDVNLMKQSLNRLVEKYYKDGLDDKVFECIEIKKSVNVKNLSVVEDEESWIFSFPIKVRNEALLDTGYLILQKA</sequence>
<accession>A0A917FZR8</accession>
<proteinExistence type="predicted"/>
<dbReference type="AlphaFoldDB" id="A0A917FZR8"/>
<dbReference type="EMBL" id="BMJT01000002">
    <property type="protein sequence ID" value="GGG15672.1"/>
    <property type="molecule type" value="Genomic_DNA"/>
</dbReference>
<reference evidence="1" key="1">
    <citation type="journal article" date="2014" name="Int. J. Syst. Evol. Microbiol.">
        <title>Complete genome sequence of Corynebacterium casei LMG S-19264T (=DSM 44701T), isolated from a smear-ripened cheese.</title>
        <authorList>
            <consortium name="US DOE Joint Genome Institute (JGI-PGF)"/>
            <person name="Walter F."/>
            <person name="Albersmeier A."/>
            <person name="Kalinowski J."/>
            <person name="Ruckert C."/>
        </authorList>
    </citation>
    <scope>NUCLEOTIDE SEQUENCE</scope>
    <source>
        <strain evidence="1">CGMCC 1.15760</strain>
    </source>
</reference>
<name>A0A917FZR8_9BACI</name>
<protein>
    <submittedName>
        <fullName evidence="1">Uncharacterized protein</fullName>
    </submittedName>
</protein>
<reference evidence="1" key="2">
    <citation type="submission" date="2020-09" db="EMBL/GenBank/DDBJ databases">
        <authorList>
            <person name="Sun Q."/>
            <person name="Zhou Y."/>
        </authorList>
    </citation>
    <scope>NUCLEOTIDE SEQUENCE</scope>
    <source>
        <strain evidence="1">CGMCC 1.15760</strain>
    </source>
</reference>
<dbReference type="Proteomes" id="UP000616608">
    <property type="component" value="Unassembled WGS sequence"/>
</dbReference>
<evidence type="ECO:0000313" key="1">
    <source>
        <dbReference type="EMBL" id="GGG15672.1"/>
    </source>
</evidence>
<organism evidence="1 2">
    <name type="scientific">Lysinibacillus alkalisoli</name>
    <dbReference type="NCBI Taxonomy" id="1911548"/>
    <lineage>
        <taxon>Bacteria</taxon>
        <taxon>Bacillati</taxon>
        <taxon>Bacillota</taxon>
        <taxon>Bacilli</taxon>
        <taxon>Bacillales</taxon>
        <taxon>Bacillaceae</taxon>
        <taxon>Lysinibacillus</taxon>
    </lineage>
</organism>
<evidence type="ECO:0000313" key="2">
    <source>
        <dbReference type="Proteomes" id="UP000616608"/>
    </source>
</evidence>
<dbReference type="RefSeq" id="WP_188613675.1">
    <property type="nucleotide sequence ID" value="NZ_BMJT01000002.1"/>
</dbReference>
<keyword evidence="2" id="KW-1185">Reference proteome</keyword>
<gene>
    <name evidence="1" type="ORF">GCM10007425_07490</name>
</gene>